<dbReference type="Pfam" id="PF08573">
    <property type="entry name" value="SAE2"/>
    <property type="match status" value="2"/>
</dbReference>
<dbReference type="InterPro" id="IPR013882">
    <property type="entry name" value="Ctp1_C"/>
</dbReference>
<evidence type="ECO:0000313" key="6">
    <source>
        <dbReference type="EMBL" id="CAI5719084.1"/>
    </source>
</evidence>
<protein>
    <recommendedName>
        <fullName evidence="5">DNA endonuclease activator Ctp1 C-terminal domain-containing protein</fullName>
    </recommendedName>
</protein>
<organism evidence="6 7">
    <name type="scientific">Hyaloperonospora brassicae</name>
    <name type="common">Brassica downy mildew</name>
    <name type="synonym">Peronospora brassicae</name>
    <dbReference type="NCBI Taxonomy" id="162125"/>
    <lineage>
        <taxon>Eukaryota</taxon>
        <taxon>Sar</taxon>
        <taxon>Stramenopiles</taxon>
        <taxon>Oomycota</taxon>
        <taxon>Peronosporomycetes</taxon>
        <taxon>Peronosporales</taxon>
        <taxon>Peronosporaceae</taxon>
        <taxon>Hyaloperonospora</taxon>
    </lineage>
</organism>
<feature type="domain" description="DNA endonuclease activator Ctp1 C-terminal" evidence="5">
    <location>
        <begin position="202"/>
        <end position="238"/>
    </location>
</feature>
<dbReference type="PANTHER" id="PTHR15107">
    <property type="entry name" value="RETINOBLASTOMA BINDING PROTEIN 8"/>
    <property type="match status" value="1"/>
</dbReference>
<dbReference type="PANTHER" id="PTHR15107:SF0">
    <property type="entry name" value="DNA ENDONUCLEASE ACTIVATOR CTP1 C-TERMINAL DOMAIN-CONTAINING PROTEIN"/>
    <property type="match status" value="1"/>
</dbReference>
<feature type="domain" description="DNA endonuclease activator Ctp1 C-terminal" evidence="5">
    <location>
        <begin position="239"/>
        <end position="269"/>
    </location>
</feature>
<evidence type="ECO:0000256" key="4">
    <source>
        <dbReference type="SAM" id="MobiDB-lite"/>
    </source>
</evidence>
<dbReference type="AlphaFoldDB" id="A0AAV0TFD3"/>
<keyword evidence="3" id="KW-0539">Nucleus</keyword>
<dbReference type="GO" id="GO:0010792">
    <property type="term" value="P:DNA double-strand break processing involved in repair via single-strand annealing"/>
    <property type="evidence" value="ECO:0007669"/>
    <property type="project" value="TreeGrafter"/>
</dbReference>
<evidence type="ECO:0000256" key="2">
    <source>
        <dbReference type="ARBA" id="ARBA00022763"/>
    </source>
</evidence>
<accession>A0AAV0TFD3</accession>
<sequence length="272" mass="30954">MAWQDEKKVLLATIRRQEQEAAALARRFKRLQQTLEQQQQVLDRYERALDGARASTATPRAEGAVAAPTDDRRGLRPPLRSNEVVKLCLGEGKCTSTAQQTAWDKCNVSTPTDAPVPTIETKRETTSKKAVVETKQNEAVFKSVVKKRRNDEVCATWADEKQTMHRTTTWEHRLERAATGPLKRATVRTEPLASKESMSFPYIEVVRNREARKALPGHDCTECKKYYDALAELGAVDVAAQKHNCSRHRARFEPYQTPDDFWRLSFPDSELQ</sequence>
<evidence type="ECO:0000313" key="7">
    <source>
        <dbReference type="Proteomes" id="UP001162031"/>
    </source>
</evidence>
<feature type="region of interest" description="Disordered" evidence="4">
    <location>
        <begin position="52"/>
        <end position="77"/>
    </location>
</feature>
<proteinExistence type="predicted"/>
<keyword evidence="7" id="KW-1185">Reference proteome</keyword>
<reference evidence="6" key="1">
    <citation type="submission" date="2022-12" db="EMBL/GenBank/DDBJ databases">
        <authorList>
            <person name="Webb A."/>
        </authorList>
    </citation>
    <scope>NUCLEOTIDE SEQUENCE</scope>
    <source>
        <strain evidence="6">Hp1</strain>
    </source>
</reference>
<comment type="subcellular location">
    <subcellularLocation>
        <location evidence="1">Nucleus</location>
    </subcellularLocation>
</comment>
<name>A0AAV0TFD3_HYABA</name>
<dbReference type="InterPro" id="IPR033316">
    <property type="entry name" value="RBBP8-like"/>
</dbReference>
<evidence type="ECO:0000256" key="1">
    <source>
        <dbReference type="ARBA" id="ARBA00004123"/>
    </source>
</evidence>
<evidence type="ECO:0000256" key="3">
    <source>
        <dbReference type="ARBA" id="ARBA00023242"/>
    </source>
</evidence>
<dbReference type="GO" id="GO:0003684">
    <property type="term" value="F:damaged DNA binding"/>
    <property type="evidence" value="ECO:0007669"/>
    <property type="project" value="TreeGrafter"/>
</dbReference>
<keyword evidence="2" id="KW-0227">DNA damage</keyword>
<dbReference type="Proteomes" id="UP001162031">
    <property type="component" value="Unassembled WGS sequence"/>
</dbReference>
<dbReference type="GO" id="GO:0005634">
    <property type="term" value="C:nucleus"/>
    <property type="evidence" value="ECO:0007669"/>
    <property type="project" value="UniProtKB-SubCell"/>
</dbReference>
<comment type="caution">
    <text evidence="6">The sequence shown here is derived from an EMBL/GenBank/DDBJ whole genome shotgun (WGS) entry which is preliminary data.</text>
</comment>
<evidence type="ECO:0000259" key="5">
    <source>
        <dbReference type="Pfam" id="PF08573"/>
    </source>
</evidence>
<dbReference type="EMBL" id="CANTFL010000226">
    <property type="protein sequence ID" value="CAI5719084.1"/>
    <property type="molecule type" value="Genomic_DNA"/>
</dbReference>
<gene>
    <name evidence="6" type="ORF">HBR001_LOCUS2127</name>
</gene>